<feature type="non-terminal residue" evidence="1">
    <location>
        <position position="1"/>
    </location>
</feature>
<protein>
    <submittedName>
        <fullName evidence="1">Uncharacterized protein</fullName>
    </submittedName>
</protein>
<gene>
    <name evidence="1" type="ORF">S01H1_78943</name>
</gene>
<sequence length="81" mass="9627">YNGCSLNENNFISMYRWHLPDPIAWRKQCRITIQQIAYQKGLVETEDDWSCATFWYEPVPSAPLPPLPDVEARTRDIWQQQ</sequence>
<dbReference type="AlphaFoldDB" id="X0ZM56"/>
<proteinExistence type="predicted"/>
<evidence type="ECO:0000313" key="1">
    <source>
        <dbReference type="EMBL" id="GAG49316.1"/>
    </source>
</evidence>
<comment type="caution">
    <text evidence="1">The sequence shown here is derived from an EMBL/GenBank/DDBJ whole genome shotgun (WGS) entry which is preliminary data.</text>
</comment>
<dbReference type="Pfam" id="PF11175">
    <property type="entry name" value="DUF2961"/>
    <property type="match status" value="1"/>
</dbReference>
<reference evidence="1" key="1">
    <citation type="journal article" date="2014" name="Front. Microbiol.">
        <title>High frequency of phylogenetically diverse reductive dehalogenase-homologous genes in deep subseafloor sedimentary metagenomes.</title>
        <authorList>
            <person name="Kawai M."/>
            <person name="Futagami T."/>
            <person name="Toyoda A."/>
            <person name="Takaki Y."/>
            <person name="Nishi S."/>
            <person name="Hori S."/>
            <person name="Arai W."/>
            <person name="Tsubouchi T."/>
            <person name="Morono Y."/>
            <person name="Uchiyama I."/>
            <person name="Ito T."/>
            <person name="Fujiyama A."/>
            <person name="Inagaki F."/>
            <person name="Takami H."/>
        </authorList>
    </citation>
    <scope>NUCLEOTIDE SEQUENCE</scope>
    <source>
        <strain evidence="1">Expedition CK06-06</strain>
    </source>
</reference>
<accession>X0ZM56</accession>
<name>X0ZM56_9ZZZZ</name>
<dbReference type="Gene3D" id="2.60.120.1390">
    <property type="match status" value="1"/>
</dbReference>
<dbReference type="EMBL" id="BARS01053171">
    <property type="protein sequence ID" value="GAG49316.1"/>
    <property type="molecule type" value="Genomic_DNA"/>
</dbReference>
<organism evidence="1">
    <name type="scientific">marine sediment metagenome</name>
    <dbReference type="NCBI Taxonomy" id="412755"/>
    <lineage>
        <taxon>unclassified sequences</taxon>
        <taxon>metagenomes</taxon>
        <taxon>ecological metagenomes</taxon>
    </lineage>
</organism>
<dbReference type="InterPro" id="IPR021345">
    <property type="entry name" value="DUF2961"/>
</dbReference>